<protein>
    <recommendedName>
        <fullName evidence="4">PAP2 superfamily protein</fullName>
    </recommendedName>
</protein>
<organism evidence="2 3">
    <name type="scientific">Hydrotalea sandarakina</name>
    <dbReference type="NCBI Taxonomy" id="1004304"/>
    <lineage>
        <taxon>Bacteria</taxon>
        <taxon>Pseudomonadati</taxon>
        <taxon>Bacteroidota</taxon>
        <taxon>Chitinophagia</taxon>
        <taxon>Chitinophagales</taxon>
        <taxon>Chitinophagaceae</taxon>
        <taxon>Hydrotalea</taxon>
    </lineage>
</organism>
<name>A0A2W7RQP6_9BACT</name>
<dbReference type="EMBL" id="QKZV01000008">
    <property type="protein sequence ID" value="PZX60860.1"/>
    <property type="molecule type" value="Genomic_DNA"/>
</dbReference>
<dbReference type="Proteomes" id="UP000249720">
    <property type="component" value="Unassembled WGS sequence"/>
</dbReference>
<feature type="transmembrane region" description="Helical" evidence="1">
    <location>
        <begin position="98"/>
        <end position="115"/>
    </location>
</feature>
<sequence length="221" mass="25785">MMAENSEQQYTSAKNLWLVLPAKFLSYLFHPLFIPTYFFLFLVYRFPFLFTDITVYQLKLKVFSVFWMTAFFPAFGVFLLYKLKFIQSIYLRTAKERIAPYMITMFFYWWMYYLSKNMSNQPDALQYFYFGIFISTSIGLVINNFIKISLHGIAMGSLLAAMILLSFYYHAPMGMAISITAILTGLVSTGRLLLNEHTNQEIYAGLLLGIACQLIGYFFVM</sequence>
<feature type="transmembrane region" description="Helical" evidence="1">
    <location>
        <begin position="24"/>
        <end position="44"/>
    </location>
</feature>
<evidence type="ECO:0000313" key="3">
    <source>
        <dbReference type="Proteomes" id="UP000249720"/>
    </source>
</evidence>
<feature type="transmembrane region" description="Helical" evidence="1">
    <location>
        <begin position="153"/>
        <end position="169"/>
    </location>
</feature>
<dbReference type="RefSeq" id="WP_111296676.1">
    <property type="nucleotide sequence ID" value="NZ_QKZV01000008.1"/>
</dbReference>
<dbReference type="AlphaFoldDB" id="A0A2W7RQP6"/>
<evidence type="ECO:0008006" key="4">
    <source>
        <dbReference type="Google" id="ProtNLM"/>
    </source>
</evidence>
<keyword evidence="1" id="KW-1133">Transmembrane helix</keyword>
<feature type="transmembrane region" description="Helical" evidence="1">
    <location>
        <begin position="127"/>
        <end position="146"/>
    </location>
</feature>
<gene>
    <name evidence="2" type="ORF">LX80_02344</name>
</gene>
<accession>A0A2W7RQP6</accession>
<dbReference type="OrthoDB" id="9786064at2"/>
<evidence type="ECO:0000313" key="2">
    <source>
        <dbReference type="EMBL" id="PZX60860.1"/>
    </source>
</evidence>
<keyword evidence="3" id="KW-1185">Reference proteome</keyword>
<feature type="transmembrane region" description="Helical" evidence="1">
    <location>
        <begin position="201"/>
        <end position="220"/>
    </location>
</feature>
<proteinExistence type="predicted"/>
<comment type="caution">
    <text evidence="2">The sequence shown here is derived from an EMBL/GenBank/DDBJ whole genome shotgun (WGS) entry which is preliminary data.</text>
</comment>
<keyword evidence="1" id="KW-0472">Membrane</keyword>
<feature type="transmembrane region" description="Helical" evidence="1">
    <location>
        <begin position="175"/>
        <end position="194"/>
    </location>
</feature>
<evidence type="ECO:0000256" key="1">
    <source>
        <dbReference type="SAM" id="Phobius"/>
    </source>
</evidence>
<reference evidence="2 3" key="1">
    <citation type="submission" date="2018-06" db="EMBL/GenBank/DDBJ databases">
        <title>Genomic Encyclopedia of Archaeal and Bacterial Type Strains, Phase II (KMG-II): from individual species to whole genera.</title>
        <authorList>
            <person name="Goeker M."/>
        </authorList>
    </citation>
    <scope>NUCLEOTIDE SEQUENCE [LARGE SCALE GENOMIC DNA]</scope>
    <source>
        <strain evidence="2 3">DSM 23241</strain>
    </source>
</reference>
<feature type="transmembrane region" description="Helical" evidence="1">
    <location>
        <begin position="64"/>
        <end position="86"/>
    </location>
</feature>
<keyword evidence="1" id="KW-0812">Transmembrane</keyword>